<dbReference type="GO" id="GO:0008168">
    <property type="term" value="F:methyltransferase activity"/>
    <property type="evidence" value="ECO:0007669"/>
    <property type="project" value="UniProtKB-KW"/>
</dbReference>
<dbReference type="PANTHER" id="PTHR43861">
    <property type="entry name" value="TRANS-ACONITATE 2-METHYLTRANSFERASE-RELATED"/>
    <property type="match status" value="1"/>
</dbReference>
<dbReference type="EMBL" id="SMKX01000138">
    <property type="protein sequence ID" value="TDD48739.1"/>
    <property type="molecule type" value="Genomic_DNA"/>
</dbReference>
<feature type="domain" description="Methyltransferase type 12" evidence="1">
    <location>
        <begin position="60"/>
        <end position="154"/>
    </location>
</feature>
<keyword evidence="2" id="KW-0489">Methyltransferase</keyword>
<dbReference type="SUPFAM" id="SSF53335">
    <property type="entry name" value="S-adenosyl-L-methionine-dependent methyltransferases"/>
    <property type="match status" value="1"/>
</dbReference>
<dbReference type="CDD" id="cd02440">
    <property type="entry name" value="AdoMet_MTases"/>
    <property type="match status" value="1"/>
</dbReference>
<dbReference type="Gene3D" id="3.40.50.150">
    <property type="entry name" value="Vaccinia Virus protein VP39"/>
    <property type="match status" value="1"/>
</dbReference>
<dbReference type="GO" id="GO:0032259">
    <property type="term" value="P:methylation"/>
    <property type="evidence" value="ECO:0007669"/>
    <property type="project" value="UniProtKB-KW"/>
</dbReference>
<proteinExistence type="predicted"/>
<sequence length="281" mass="30364">MLLAQEPVLLAHFGSSVVLMATHTQHGHGDVLDLDAELLAEQLASITEWLPVRSTPRRIIDLGAGTGAGTFALLDRFPDAQVVAVDSSPEHLRRLREKAGTDSRVETVQADLDADWPGLGTADLVWASASLHHLADPDRALRQIRGLLATDGLLAVVELAGPPRFLPDDAPADRPGLEARLHAIADRRINAHLPHRGADWGAKLIAGDYTVEAERTLAINNDAPPAELTGRYAQLILSKLGHAVAEELSAEDRKALGHLLESLPHRTDLVVRTDRTVWAAR</sequence>
<dbReference type="PANTHER" id="PTHR43861:SF1">
    <property type="entry name" value="TRANS-ACONITATE 2-METHYLTRANSFERASE"/>
    <property type="match status" value="1"/>
</dbReference>
<evidence type="ECO:0000259" key="1">
    <source>
        <dbReference type="Pfam" id="PF08242"/>
    </source>
</evidence>
<comment type="caution">
    <text evidence="2">The sequence shown here is derived from an EMBL/GenBank/DDBJ whole genome shotgun (WGS) entry which is preliminary data.</text>
</comment>
<gene>
    <name evidence="2" type="ORF">E1263_33075</name>
</gene>
<keyword evidence="2" id="KW-0808">Transferase</keyword>
<name>A0A4R4YWJ0_9ACTN</name>
<evidence type="ECO:0000313" key="3">
    <source>
        <dbReference type="Proteomes" id="UP000295124"/>
    </source>
</evidence>
<dbReference type="AlphaFoldDB" id="A0A4R4YWJ0"/>
<dbReference type="InterPro" id="IPR029063">
    <property type="entry name" value="SAM-dependent_MTases_sf"/>
</dbReference>
<reference evidence="2 3" key="1">
    <citation type="submission" date="2019-03" db="EMBL/GenBank/DDBJ databases">
        <title>Draft genome sequences of novel Actinobacteria.</title>
        <authorList>
            <person name="Sahin N."/>
            <person name="Ay H."/>
            <person name="Saygin H."/>
        </authorList>
    </citation>
    <scope>NUCLEOTIDE SEQUENCE [LARGE SCALE GENOMIC DNA]</scope>
    <source>
        <strain evidence="2 3">JCM 13523</strain>
    </source>
</reference>
<protein>
    <submittedName>
        <fullName evidence="2">Class I SAM-dependent methyltransferase</fullName>
    </submittedName>
</protein>
<dbReference type="OrthoDB" id="3382693at2"/>
<dbReference type="Proteomes" id="UP000295124">
    <property type="component" value="Unassembled WGS sequence"/>
</dbReference>
<keyword evidence="3" id="KW-1185">Reference proteome</keyword>
<organism evidence="2 3">
    <name type="scientific">Kribbella antibiotica</name>
    <dbReference type="NCBI Taxonomy" id="190195"/>
    <lineage>
        <taxon>Bacteria</taxon>
        <taxon>Bacillati</taxon>
        <taxon>Actinomycetota</taxon>
        <taxon>Actinomycetes</taxon>
        <taxon>Propionibacteriales</taxon>
        <taxon>Kribbellaceae</taxon>
        <taxon>Kribbella</taxon>
    </lineage>
</organism>
<dbReference type="Pfam" id="PF08242">
    <property type="entry name" value="Methyltransf_12"/>
    <property type="match status" value="1"/>
</dbReference>
<dbReference type="InterPro" id="IPR013217">
    <property type="entry name" value="Methyltransf_12"/>
</dbReference>
<evidence type="ECO:0000313" key="2">
    <source>
        <dbReference type="EMBL" id="TDD48739.1"/>
    </source>
</evidence>
<accession>A0A4R4YWJ0</accession>